<dbReference type="Pfam" id="PF13088">
    <property type="entry name" value="BNR_2"/>
    <property type="match status" value="1"/>
</dbReference>
<dbReference type="AlphaFoldDB" id="A0A919KJA0"/>
<evidence type="ECO:0000313" key="4">
    <source>
        <dbReference type="Proteomes" id="UP000623958"/>
    </source>
</evidence>
<dbReference type="PANTHER" id="PTHR43752:SF2">
    <property type="entry name" value="BNR_ASP-BOX REPEAT FAMILY PROTEIN"/>
    <property type="match status" value="1"/>
</dbReference>
<proteinExistence type="predicted"/>
<dbReference type="RefSeq" id="WP_434029638.1">
    <property type="nucleotide sequence ID" value="NZ_BNBA01000024.1"/>
</dbReference>
<evidence type="ECO:0000313" key="3">
    <source>
        <dbReference type="EMBL" id="GHH57066.1"/>
    </source>
</evidence>
<feature type="domain" description="Sialidase" evidence="2">
    <location>
        <begin position="51"/>
        <end position="322"/>
    </location>
</feature>
<feature type="chain" id="PRO_5037892926" description="Sialidase domain-containing protein" evidence="1">
    <location>
        <begin position="21"/>
        <end position="341"/>
    </location>
</feature>
<dbReference type="EMBL" id="BNBA01000024">
    <property type="protein sequence ID" value="GHH57066.1"/>
    <property type="molecule type" value="Genomic_DNA"/>
</dbReference>
<dbReference type="CDD" id="cd15482">
    <property type="entry name" value="Sialidase_non-viral"/>
    <property type="match status" value="1"/>
</dbReference>
<dbReference type="SUPFAM" id="SSF50939">
    <property type="entry name" value="Sialidases"/>
    <property type="match status" value="1"/>
</dbReference>
<organism evidence="3 4">
    <name type="scientific">Xanthomonas boreopolis</name>
    <dbReference type="NCBI Taxonomy" id="86183"/>
    <lineage>
        <taxon>Bacteria</taxon>
        <taxon>Pseudomonadati</taxon>
        <taxon>Pseudomonadota</taxon>
        <taxon>Gammaproteobacteria</taxon>
        <taxon>Lysobacterales</taxon>
        <taxon>Lysobacteraceae</taxon>
        <taxon>Xanthomonas</taxon>
    </lineage>
</organism>
<feature type="signal peptide" evidence="1">
    <location>
        <begin position="1"/>
        <end position="20"/>
    </location>
</feature>
<dbReference type="Gene3D" id="2.120.10.10">
    <property type="match status" value="1"/>
</dbReference>
<accession>A0A919KJA0</accession>
<name>A0A919KJA0_9XANT</name>
<evidence type="ECO:0000256" key="1">
    <source>
        <dbReference type="SAM" id="SignalP"/>
    </source>
</evidence>
<reference evidence="3" key="2">
    <citation type="submission" date="2020-09" db="EMBL/GenBank/DDBJ databases">
        <authorList>
            <person name="Sun Q."/>
            <person name="Ohkuma M."/>
        </authorList>
    </citation>
    <scope>NUCLEOTIDE SEQUENCE</scope>
    <source>
        <strain evidence="3">JCM 13306</strain>
    </source>
</reference>
<dbReference type="InterPro" id="IPR011040">
    <property type="entry name" value="Sialidase"/>
</dbReference>
<comment type="caution">
    <text evidence="3">The sequence shown here is derived from an EMBL/GenBank/DDBJ whole genome shotgun (WGS) entry which is preliminary data.</text>
</comment>
<reference evidence="3" key="1">
    <citation type="journal article" date="2014" name="Int. J. Syst. Evol. Microbiol.">
        <title>Complete genome sequence of Corynebacterium casei LMG S-19264T (=DSM 44701T), isolated from a smear-ripened cheese.</title>
        <authorList>
            <consortium name="US DOE Joint Genome Institute (JGI-PGF)"/>
            <person name="Walter F."/>
            <person name="Albersmeier A."/>
            <person name="Kalinowski J."/>
            <person name="Ruckert C."/>
        </authorList>
    </citation>
    <scope>NUCLEOTIDE SEQUENCE</scope>
    <source>
        <strain evidence="3">JCM 13306</strain>
    </source>
</reference>
<keyword evidence="1" id="KW-0732">Signal</keyword>
<protein>
    <recommendedName>
        <fullName evidence="2">Sialidase domain-containing protein</fullName>
    </recommendedName>
</protein>
<sequence>MPRLFALAALALLSSAGASAAPSPIVLGEFVAEAPPTPQSHASTIVETGDGQLLAAWFGGEHEGAPDVAIWLSERDANGWSAPRKVADGGTQPAWNPVLFQPAHGPLQLYYKAGPNPRQWWGLLATSDDDGRHWSTARRLPGGILGPIKNKPLQLPDGRILAPSSTEADGERWRAHIEWSDDGGTHWQRGGDLNDPAQIGAIQPSLLLHPDGRLQALGRTRQDRVFSTFSEDGGETWSPMTLLDLQNPNAGIDATMLRDGRALLVYNPAVAGKDWWDGRGTLAVALSRDGVHWRRVLTLEHSPKDEFSYPAVIQARDGLVHVTYTWKRLRIKHVVIDPARL</sequence>
<evidence type="ECO:0000259" key="2">
    <source>
        <dbReference type="Pfam" id="PF13088"/>
    </source>
</evidence>
<dbReference type="InterPro" id="IPR036278">
    <property type="entry name" value="Sialidase_sf"/>
</dbReference>
<keyword evidence="4" id="KW-1185">Reference proteome</keyword>
<dbReference type="PANTHER" id="PTHR43752">
    <property type="entry name" value="BNR/ASP-BOX REPEAT FAMILY PROTEIN"/>
    <property type="match status" value="1"/>
</dbReference>
<gene>
    <name evidence="3" type="ORF">GCM10009090_27670</name>
</gene>
<dbReference type="Proteomes" id="UP000623958">
    <property type="component" value="Unassembled WGS sequence"/>
</dbReference>